<comment type="caution">
    <text evidence="2">The sequence shown here is derived from an EMBL/GenBank/DDBJ whole genome shotgun (WGS) entry which is preliminary data.</text>
</comment>
<dbReference type="RefSeq" id="WP_370397625.1">
    <property type="nucleotide sequence ID" value="NZ_JALBUT010000010.1"/>
</dbReference>
<evidence type="ECO:0000256" key="1">
    <source>
        <dbReference type="SAM" id="Phobius"/>
    </source>
</evidence>
<accession>A0ABU4WKU5</accession>
<organism evidence="2 3">
    <name type="scientific">Intestinicryptomonas porci</name>
    <dbReference type="NCBI Taxonomy" id="2926320"/>
    <lineage>
        <taxon>Bacteria</taxon>
        <taxon>Pseudomonadati</taxon>
        <taxon>Verrucomicrobiota</taxon>
        <taxon>Opitutia</taxon>
        <taxon>Opitutales</taxon>
        <taxon>Intestinicryptomonaceae</taxon>
        <taxon>Intestinicryptomonas</taxon>
    </lineage>
</organism>
<proteinExistence type="predicted"/>
<dbReference type="EMBL" id="JALBUT010000010">
    <property type="protein sequence ID" value="MDX8416170.1"/>
    <property type="molecule type" value="Genomic_DNA"/>
</dbReference>
<name>A0ABU4WKU5_9BACT</name>
<keyword evidence="3" id="KW-1185">Reference proteome</keyword>
<sequence>MLDEDVILKSTRYINERILIFNIVAMSLLPAMFFGGSGATALSLIFSLGIIAPINVFTYPINWIDAPDFSRTKYAVCVLPVIIASVIAIYRFFTPSIAYTNFEQIEALRMVLENSQNLFTSAATSFFDAVSDNIVVLSSCFAAFSIFIITKSRFVIKTMLMCCAAGVVLFSAIGLILDALYALDVPAVKRIYTDFAFFTFADKTEFSFYAYIWASALLASGIYTFQRFSFQNLFGSLRFLIMLGSIFLFAVSVYTSSEFFKPFIYATAAFIFVVYTFDVFPTKSNLRRHNKRLIDHSFGTMLKASTPAAIYIIMAACSIALCAFSAKPAMDFQNAPERAELKKLDADAMDAALEKQLFGWGGGSFQNVMAIRQGDDIENIAHNKASSDIIKAFLEYGFLGIAMIASMPILLFIYIFAKFGISKSQAIMLVPVAVLAALSFVSTPFLSPSVIISFWILSGSIIAWGNSEII</sequence>
<feature type="transmembrane region" description="Helical" evidence="1">
    <location>
        <begin position="74"/>
        <end position="93"/>
    </location>
</feature>
<feature type="transmembrane region" description="Helical" evidence="1">
    <location>
        <begin position="162"/>
        <end position="183"/>
    </location>
</feature>
<evidence type="ECO:0000313" key="3">
    <source>
        <dbReference type="Proteomes" id="UP001275932"/>
    </source>
</evidence>
<gene>
    <name evidence="2" type="ORF">MOX91_08305</name>
</gene>
<feature type="transmembrane region" description="Helical" evidence="1">
    <location>
        <begin position="396"/>
        <end position="417"/>
    </location>
</feature>
<keyword evidence="1" id="KW-0812">Transmembrane</keyword>
<dbReference type="Proteomes" id="UP001275932">
    <property type="component" value="Unassembled WGS sequence"/>
</dbReference>
<protein>
    <submittedName>
        <fullName evidence="2">Uncharacterized protein</fullName>
    </submittedName>
</protein>
<keyword evidence="1" id="KW-1133">Transmembrane helix</keyword>
<feature type="transmembrane region" description="Helical" evidence="1">
    <location>
        <begin position="18"/>
        <end position="35"/>
    </location>
</feature>
<feature type="transmembrane region" description="Helical" evidence="1">
    <location>
        <begin position="429"/>
        <end position="457"/>
    </location>
</feature>
<feature type="transmembrane region" description="Helical" evidence="1">
    <location>
        <begin position="263"/>
        <end position="280"/>
    </location>
</feature>
<feature type="transmembrane region" description="Helical" evidence="1">
    <location>
        <begin position="301"/>
        <end position="326"/>
    </location>
</feature>
<feature type="transmembrane region" description="Helical" evidence="1">
    <location>
        <begin position="41"/>
        <end position="62"/>
    </location>
</feature>
<reference evidence="2 3" key="1">
    <citation type="submission" date="2022-03" db="EMBL/GenBank/DDBJ databases">
        <title>Novel taxa within the pig intestine.</title>
        <authorList>
            <person name="Wylensek D."/>
            <person name="Bishof K."/>
            <person name="Afrizal A."/>
            <person name="Clavel T."/>
        </authorList>
    </citation>
    <scope>NUCLEOTIDE SEQUENCE [LARGE SCALE GENOMIC DNA]</scope>
    <source>
        <strain evidence="2 3">CLA-KB-P66</strain>
    </source>
</reference>
<feature type="transmembrane region" description="Helical" evidence="1">
    <location>
        <begin position="134"/>
        <end position="150"/>
    </location>
</feature>
<evidence type="ECO:0000313" key="2">
    <source>
        <dbReference type="EMBL" id="MDX8416170.1"/>
    </source>
</evidence>
<feature type="transmembrane region" description="Helical" evidence="1">
    <location>
        <begin position="237"/>
        <end position="257"/>
    </location>
</feature>
<keyword evidence="1" id="KW-0472">Membrane</keyword>
<feature type="transmembrane region" description="Helical" evidence="1">
    <location>
        <begin position="206"/>
        <end position="225"/>
    </location>
</feature>